<evidence type="ECO:0008006" key="3">
    <source>
        <dbReference type="Google" id="ProtNLM"/>
    </source>
</evidence>
<dbReference type="EMBL" id="LDTZ01000036">
    <property type="protein sequence ID" value="KNA89218.1"/>
    <property type="molecule type" value="Genomic_DNA"/>
</dbReference>
<sequence>MTMTMTDTEYGHETDEYRQRLAHDLHKIDGLPLAAVADEFNVSLPEIQNWIATYIARSDAAAAATQPPLFE</sequence>
<keyword evidence="2" id="KW-1185">Reference proteome</keyword>
<evidence type="ECO:0000313" key="2">
    <source>
        <dbReference type="Proteomes" id="UP000037247"/>
    </source>
</evidence>
<gene>
    <name evidence="1" type="ORF">ABW18_22150</name>
</gene>
<protein>
    <recommendedName>
        <fullName evidence="3">Helix-turn-helix DNA binding domain protein</fullName>
    </recommendedName>
</protein>
<name>A0ABR5I6J0_9ACTN</name>
<organism evidence="1 2">
    <name type="scientific">Gordonia jacobaea</name>
    <dbReference type="NCBI Taxonomy" id="122202"/>
    <lineage>
        <taxon>Bacteria</taxon>
        <taxon>Bacillati</taxon>
        <taxon>Actinomycetota</taxon>
        <taxon>Actinomycetes</taxon>
        <taxon>Mycobacteriales</taxon>
        <taxon>Gordoniaceae</taxon>
        <taxon>Gordonia</taxon>
    </lineage>
</organism>
<comment type="caution">
    <text evidence="1">The sequence shown here is derived from an EMBL/GenBank/DDBJ whole genome shotgun (WGS) entry which is preliminary data.</text>
</comment>
<accession>A0ABR5I6J0</accession>
<reference evidence="1 2" key="1">
    <citation type="submission" date="2015-05" db="EMBL/GenBank/DDBJ databases">
        <title>Draft genome sequence of the bacterium Gordonia jacobaea a new member of the Gordonia genus.</title>
        <authorList>
            <person name="Jimenez-Galisteo G."/>
            <person name="Dominguez A."/>
            <person name="Munoz E."/>
            <person name="Vinas M."/>
        </authorList>
    </citation>
    <scope>NUCLEOTIDE SEQUENCE [LARGE SCALE GENOMIC DNA]</scope>
    <source>
        <strain evidence="2">mv1</strain>
    </source>
</reference>
<evidence type="ECO:0000313" key="1">
    <source>
        <dbReference type="EMBL" id="KNA89218.1"/>
    </source>
</evidence>
<proteinExistence type="predicted"/>
<dbReference type="Proteomes" id="UP000037247">
    <property type="component" value="Unassembled WGS sequence"/>
</dbReference>